<dbReference type="STRING" id="502780.C1G815"/>
<evidence type="ECO:0000256" key="1">
    <source>
        <dbReference type="ARBA" id="ARBA00006265"/>
    </source>
</evidence>
<dbReference type="Pfam" id="PF00076">
    <property type="entry name" value="RRM_1"/>
    <property type="match status" value="1"/>
</dbReference>
<gene>
    <name evidence="5" type="ORF">PADG_03320</name>
</gene>
<evidence type="ECO:0000256" key="2">
    <source>
        <dbReference type="PROSITE-ProRule" id="PRU00176"/>
    </source>
</evidence>
<protein>
    <recommendedName>
        <fullName evidence="4">RRM domain-containing protein</fullName>
    </recommendedName>
</protein>
<dbReference type="AlphaFoldDB" id="C1G815"/>
<dbReference type="InterPro" id="IPR000504">
    <property type="entry name" value="RRM_dom"/>
</dbReference>
<feature type="region of interest" description="Disordered" evidence="3">
    <location>
        <begin position="193"/>
        <end position="255"/>
    </location>
</feature>
<dbReference type="GO" id="GO:0005634">
    <property type="term" value="C:nucleus"/>
    <property type="evidence" value="ECO:0007669"/>
    <property type="project" value="UniProtKB-SubCell"/>
</dbReference>
<keyword evidence="6" id="KW-1185">Reference proteome</keyword>
<feature type="region of interest" description="Disordered" evidence="3">
    <location>
        <begin position="1"/>
        <end position="116"/>
    </location>
</feature>
<dbReference type="InterPro" id="IPR012677">
    <property type="entry name" value="Nucleotide-bd_a/b_plait_sf"/>
</dbReference>
<feature type="compositionally biased region" description="Polar residues" evidence="3">
    <location>
        <begin position="193"/>
        <end position="207"/>
    </location>
</feature>
<evidence type="ECO:0000259" key="4">
    <source>
        <dbReference type="PROSITE" id="PS50102"/>
    </source>
</evidence>
<dbReference type="Proteomes" id="UP000001628">
    <property type="component" value="Unassembled WGS sequence"/>
</dbReference>
<dbReference type="EMBL" id="KN275959">
    <property type="protein sequence ID" value="EEH47222.2"/>
    <property type="molecule type" value="Genomic_DNA"/>
</dbReference>
<dbReference type="PROSITE" id="PS50102">
    <property type="entry name" value="RRM"/>
    <property type="match status" value="1"/>
</dbReference>
<dbReference type="HOGENOM" id="CLU_033916_1_1_1"/>
<dbReference type="InterPro" id="IPR035979">
    <property type="entry name" value="RBD_domain_sf"/>
</dbReference>
<dbReference type="InParanoid" id="C1G815"/>
<organism evidence="5 6">
    <name type="scientific">Paracoccidioides brasiliensis (strain Pb18)</name>
    <dbReference type="NCBI Taxonomy" id="502780"/>
    <lineage>
        <taxon>Eukaryota</taxon>
        <taxon>Fungi</taxon>
        <taxon>Dikarya</taxon>
        <taxon>Ascomycota</taxon>
        <taxon>Pezizomycotina</taxon>
        <taxon>Eurotiomycetes</taxon>
        <taxon>Eurotiomycetidae</taxon>
        <taxon>Onygenales</taxon>
        <taxon>Ajellomycetaceae</taxon>
        <taxon>Paracoccidioides</taxon>
    </lineage>
</organism>
<dbReference type="InterPro" id="IPR034772">
    <property type="entry name" value="CPSF6/7"/>
</dbReference>
<dbReference type="SUPFAM" id="SSF54928">
    <property type="entry name" value="RNA-binding domain, RBD"/>
    <property type="match status" value="1"/>
</dbReference>
<evidence type="ECO:0000313" key="5">
    <source>
        <dbReference type="EMBL" id="EEH47222.2"/>
    </source>
</evidence>
<feature type="compositionally biased region" description="Basic and acidic residues" evidence="3">
    <location>
        <begin position="210"/>
        <end position="224"/>
    </location>
</feature>
<dbReference type="Gene3D" id="3.30.70.330">
    <property type="match status" value="1"/>
</dbReference>
<dbReference type="eggNOG" id="KOG0118">
    <property type="taxonomic scope" value="Eukaryota"/>
</dbReference>
<dbReference type="GO" id="GO:0003723">
    <property type="term" value="F:RNA binding"/>
    <property type="evidence" value="ECO:0007669"/>
    <property type="project" value="UniProtKB-UniRule"/>
</dbReference>
<feature type="compositionally biased region" description="Basic and acidic residues" evidence="3">
    <location>
        <begin position="103"/>
        <end position="114"/>
    </location>
</feature>
<feature type="compositionally biased region" description="Polar residues" evidence="3">
    <location>
        <begin position="225"/>
        <end position="240"/>
    </location>
</feature>
<keyword evidence="2" id="KW-0694">RNA-binding</keyword>
<dbReference type="OrthoDB" id="10065185at2759"/>
<proteinExistence type="inferred from homology"/>
<name>C1G815_PARBD</name>
<dbReference type="GO" id="GO:0006397">
    <property type="term" value="P:mRNA processing"/>
    <property type="evidence" value="ECO:0007669"/>
    <property type="project" value="UniProtKB-KW"/>
</dbReference>
<feature type="compositionally biased region" description="Acidic residues" evidence="3">
    <location>
        <begin position="1"/>
        <end position="10"/>
    </location>
</feature>
<evidence type="ECO:0000313" key="6">
    <source>
        <dbReference type="Proteomes" id="UP000001628"/>
    </source>
</evidence>
<feature type="compositionally biased region" description="Low complexity" evidence="3">
    <location>
        <begin position="82"/>
        <end position="101"/>
    </location>
</feature>
<reference evidence="5 6" key="1">
    <citation type="journal article" date="2011" name="PLoS Genet.">
        <title>Comparative genomic analysis of human fungal pathogens causing paracoccidioidomycosis.</title>
        <authorList>
            <person name="Desjardins C.A."/>
            <person name="Champion M.D."/>
            <person name="Holder J.W."/>
            <person name="Muszewska A."/>
            <person name="Goldberg J."/>
            <person name="Bailao A.M."/>
            <person name="Brigido M.M."/>
            <person name="Ferreira M.E."/>
            <person name="Garcia A.M."/>
            <person name="Grynberg M."/>
            <person name="Gujja S."/>
            <person name="Heiman D.I."/>
            <person name="Henn M.R."/>
            <person name="Kodira C.D."/>
            <person name="Leon-Narvaez H."/>
            <person name="Longo L.V."/>
            <person name="Ma L.J."/>
            <person name="Malavazi I."/>
            <person name="Matsuo A.L."/>
            <person name="Morais F.V."/>
            <person name="Pereira M."/>
            <person name="Rodriguez-Brito S."/>
            <person name="Sakthikumar S."/>
            <person name="Salem-Izacc S.M."/>
            <person name="Sykes S.M."/>
            <person name="Teixeira M.M."/>
            <person name="Vallejo M.C."/>
            <person name="Walter M.E."/>
            <person name="Yandava C."/>
            <person name="Young S."/>
            <person name="Zeng Q."/>
            <person name="Zucker J."/>
            <person name="Felipe M.S."/>
            <person name="Goldman G.H."/>
            <person name="Haas B.J."/>
            <person name="McEwen J.G."/>
            <person name="Nino-Vega G."/>
            <person name="Puccia R."/>
            <person name="San-Blas G."/>
            <person name="Soares C.M."/>
            <person name="Birren B.W."/>
            <person name="Cuomo C.A."/>
        </authorList>
    </citation>
    <scope>NUCLEOTIDE SEQUENCE [LARGE SCALE GENOMIC DNA]</scope>
    <source>
        <strain evidence="5 6">Pb18</strain>
    </source>
</reference>
<feature type="domain" description="RRM" evidence="4">
    <location>
        <begin position="119"/>
        <end position="202"/>
    </location>
</feature>
<dbReference type="CDD" id="cd12372">
    <property type="entry name" value="RRM_CFIm68_CFIm59"/>
    <property type="match status" value="1"/>
</dbReference>
<dbReference type="RefSeq" id="XP_010758355.1">
    <property type="nucleotide sequence ID" value="XM_010760053.1"/>
</dbReference>
<dbReference type="GeneID" id="22582650"/>
<feature type="compositionally biased region" description="Basic and acidic residues" evidence="3">
    <location>
        <begin position="66"/>
        <end position="76"/>
    </location>
</feature>
<dbReference type="PANTHER" id="PTHR23204">
    <property type="entry name" value="CLEAVAGE AND POLYADENYLATION SPECIFIC FACTOR"/>
    <property type="match status" value="1"/>
</dbReference>
<dbReference type="OMA" id="WNTDDDI"/>
<dbReference type="VEuPathDB" id="FungiDB:PADG_03320"/>
<dbReference type="KEGG" id="pbn:PADG_03320"/>
<feature type="compositionally biased region" description="Gly residues" evidence="3">
    <location>
        <begin position="244"/>
        <end position="255"/>
    </location>
</feature>
<comment type="similarity">
    <text evidence="1">Belongs to the RRM CPSF6/7 family.</text>
</comment>
<sequence length="418" mass="44140">MASTEDDNFDIDIYGDGGGYNGSEQDGEFKGEEADIILDASEQQNSEVNNEGPGEKYSNGNSHVENGSHKIFKTEEPASETPQPAKQQHHQPQVQAPPQQGVKRKESHDDRSMDPDATTALFVSDLYWWTTDDDIRGWVNQAGVENDLKDVTFSEHKVNGKSKGQAFVEFRSPQAATATKHKIESFNTQQSGRKYTVTYTHPSTNPFRTLPKDNPMRAKDERGSRSGSTSSFNAPQTQSPGFGMNTGGGYRGGRGGGYNRGAISGGFNPNRNFASPIGGGNFQSGGMGGGFQAAPVGGMQPYGGFNSRGAMMGSMRGGPGGMRGGRGGMGGPAPNPMMSVGGVANVGGMGMGMGGMPMGGMPNQMGGMMGGMAGNMGMQGQGGYQTQNPHFNPAFFGQHHGGNDGSWNPHGAKRTRQE</sequence>
<evidence type="ECO:0000256" key="3">
    <source>
        <dbReference type="SAM" id="MobiDB-lite"/>
    </source>
</evidence>
<accession>C1G815</accession>
<feature type="region of interest" description="Disordered" evidence="3">
    <location>
        <begin position="395"/>
        <end position="418"/>
    </location>
</feature>
<dbReference type="SMART" id="SM00360">
    <property type="entry name" value="RRM"/>
    <property type="match status" value="1"/>
</dbReference>